<name>A0A1G9GJH3_9ACTN</name>
<feature type="chain" id="PRO_5039473565" description="Lipoprotein" evidence="2">
    <location>
        <begin position="19"/>
        <end position="244"/>
    </location>
</feature>
<feature type="region of interest" description="Disordered" evidence="1">
    <location>
        <begin position="204"/>
        <end position="244"/>
    </location>
</feature>
<dbReference type="PROSITE" id="PS51257">
    <property type="entry name" value="PROKAR_LIPOPROTEIN"/>
    <property type="match status" value="1"/>
</dbReference>
<dbReference type="SUPFAM" id="SSF89392">
    <property type="entry name" value="Prokaryotic lipoproteins and lipoprotein localization factors"/>
    <property type="match status" value="1"/>
</dbReference>
<feature type="region of interest" description="Disordered" evidence="1">
    <location>
        <begin position="154"/>
        <end position="174"/>
    </location>
</feature>
<dbReference type="InterPro" id="IPR029046">
    <property type="entry name" value="LolA/LolB/LppX"/>
</dbReference>
<keyword evidence="2" id="KW-0732">Signal</keyword>
<sequence>MRLSGRVVAMAVAGICAAGVAGCGSDDGAAEAFEGESADAIAAKAVEATRDADSMRMQGEISESGQKASIDLAVDQQSNCEGTVTQDGAKAEIRHTGNTLYLKGDEAYWQANLKGQQGSDKIVDKAAGKWVKVPGQEEQLAGMCDKQKLVASLDEDKSERKGMKRDGTADVDGTPAVKLTKKSGGETHTLYVAAEGDPYILKSVVEGGDTPQSTTFSDYGAKVSPEQPSGDEVVDLQEIAGASR</sequence>
<dbReference type="Gene3D" id="2.50.20.20">
    <property type="match status" value="1"/>
</dbReference>
<dbReference type="Proteomes" id="UP000199155">
    <property type="component" value="Unassembled WGS sequence"/>
</dbReference>
<dbReference type="OrthoDB" id="3745543at2"/>
<keyword evidence="4" id="KW-1185">Reference proteome</keyword>
<gene>
    <name evidence="3" type="ORF">SAMN05421806_11633</name>
</gene>
<protein>
    <recommendedName>
        <fullName evidence="5">Lipoprotein</fullName>
    </recommendedName>
</protein>
<evidence type="ECO:0000256" key="1">
    <source>
        <dbReference type="SAM" id="MobiDB-lite"/>
    </source>
</evidence>
<dbReference type="AlphaFoldDB" id="A0A1G9GJH3"/>
<accession>A0A1G9GJH3</accession>
<evidence type="ECO:0000313" key="3">
    <source>
        <dbReference type="EMBL" id="SDL00752.1"/>
    </source>
</evidence>
<evidence type="ECO:0000313" key="4">
    <source>
        <dbReference type="Proteomes" id="UP000199155"/>
    </source>
</evidence>
<feature type="signal peptide" evidence="2">
    <location>
        <begin position="1"/>
        <end position="18"/>
    </location>
</feature>
<evidence type="ECO:0008006" key="5">
    <source>
        <dbReference type="Google" id="ProtNLM"/>
    </source>
</evidence>
<proteinExistence type="predicted"/>
<evidence type="ECO:0000256" key="2">
    <source>
        <dbReference type="SAM" id="SignalP"/>
    </source>
</evidence>
<reference evidence="3 4" key="1">
    <citation type="submission" date="2016-10" db="EMBL/GenBank/DDBJ databases">
        <authorList>
            <person name="de Groot N.N."/>
        </authorList>
    </citation>
    <scope>NUCLEOTIDE SEQUENCE [LARGE SCALE GENOMIC DNA]</scope>
    <source>
        <strain evidence="3 4">CGMCC 4.5727</strain>
    </source>
</reference>
<organism evidence="3 4">
    <name type="scientific">Streptomyces indicus</name>
    <dbReference type="NCBI Taxonomy" id="417292"/>
    <lineage>
        <taxon>Bacteria</taxon>
        <taxon>Bacillati</taxon>
        <taxon>Actinomycetota</taxon>
        <taxon>Actinomycetes</taxon>
        <taxon>Kitasatosporales</taxon>
        <taxon>Streptomycetaceae</taxon>
        <taxon>Streptomyces</taxon>
    </lineage>
</organism>
<feature type="compositionally biased region" description="Basic and acidic residues" evidence="1">
    <location>
        <begin position="154"/>
        <end position="168"/>
    </location>
</feature>
<dbReference type="STRING" id="417292.SAMN05421806_11633"/>
<dbReference type="EMBL" id="FNFF01000016">
    <property type="protein sequence ID" value="SDL00752.1"/>
    <property type="molecule type" value="Genomic_DNA"/>
</dbReference>